<evidence type="ECO:0000313" key="9">
    <source>
        <dbReference type="RefSeq" id="XP_072855556.1"/>
    </source>
</evidence>
<sequence>MSESRVKRLATTLMDATTDKDPLVHEQIFSALCYLGGAEPEEILNACEEYLRQHDKLAYPHRIIILRAMEAVVRNSLPRLDKRTARIVIFLASNEMTKSKEVVHDWQQAASNVLVAVGRRFINRVMEEVLTKFQPGILPHYFVVQTFANLSVANVFGMVPFLNSILGTMLPMLSMAKHDSLRSVFCYALQSFSESIQEYLANLDKAPDPTVRRDTFSSEIFSAFEVLFNSWLQSREAKLRLAVVEALGPMSHLLPSEKLEEQLPRLLPGILALYRKPAEAYYVSKSLCQILEASVNIGSRALEVQLDPLLGVLQLQICAPLDSSLPVPLKNHNEVLRCFTVLATSFPDRLLGFLLPKLESGNERTRVGMLTILRQIINSASSQMEIKKPFILSAMKLPLQDNSNKVKRAVVHVISAMAHHGYLEQPGGEALIEFLVRQCALPVGQSPQPPRRHSLETEELTDSHVRDISVNTLFLISTTVDRMADVLWPYLLGFVTPVQLSGALTPLCRSLLFLAAQRHEEEGEDFLLPYDPNAGLPSPQALLARLLVVASQPFLGEGRGAASLRLLQVLQPSIHKTLKPLWSARVPALVEHLEAPTKVPLAQKEWEEQLLQFLEETLTTLSDPSWTCQLILEMCGQLSSYNGLPVEKNFLYKGIGTALATCENKDLVRKQLQELLETARYPEESEREGLASCLGLCAKSHLDETLAKLEEFVRSDVFRKSAGLFSLFKDRSDNEVEKVKSTLILCYGCVAKHAPRELVLARIEDSILRNIFLYFNTKVLGIKVETKDLTLKLCLIRSVCMICRAVCANAQSGDFNFARKAELVSQMMDFIKAEPLDALRTPVRQKAMTASMYLVVLEPPLSEAEKAELIETCLHSLLPVPPPEAPREREGPGHEAALKESLWGNTLHALKDLLKSLLHRHMTPHGLQTMFEHLNPWIKSAKEHERERAVEISAAVLAFYREKLNVSTVVPFYNLGLLMALFAPRCTDSLAGVRQHALDCVYSLLYVQICYEGFSQDHRDESIEKLKAMKPGLKDPDVKVLFQACCNIAKVIAKRLPPDQLLSLLLSMLEGLSDPDRNCSRAAMVMINSVLKERGAVLLEKVPEILEMVHAKLQQVDEEPVRKAAQQTVFILASQHKAAVVASLLSYPLPLDSCTSTMWGSLASEPTLTSQVLELLLEKVNRDVPYKENKSFLRGSGSERVATFIPLAATCALHEIMSVPESGPAVVGLYAELLVSLLLRVSCTVGVQPPRNLQSKERKSPTGGGSSSSGGGGGGGPGRGQPLRALDPCSSAVETLQAMLTRGGSEKVVQAVAEGEGWEQLRSMERHHDGVALLARAMAKHGGPRLPPIVKNLSPMLNSLYDSQRLTTTAFFAELLSSNVVNDLLLLEAVMDSMTARQRDACTSVRMLALRGLGNIASGSPEKVRKHGAQLLASMMNGMDDKDDPRQVVALEAMSSLSKILAFTEERDVRSMLLHIAIRIRPFFDSEKHELRRSSIILFGHLTKFSAGSCEEAFFEQILNGLVTLLLHLQDPKPEVVKACKFALRMCGPSMGCSVLCDMFQNHLHEDRSLHYGEFMNDVCKHLMQSYPDTFSRLVATNLFYFKSGWPDIRAAAPMFVGFLVLHVDKAHSQQLDLDALIAALSVLLKDPVTAVRVKVAETLGRLVRIV</sequence>
<dbReference type="InterPro" id="IPR048465">
    <property type="entry name" value="Maestro-like_HEAT"/>
</dbReference>
<feature type="domain" description="MROH2B-like N-terminal HEAT-repeats" evidence="6">
    <location>
        <begin position="33"/>
        <end position="251"/>
    </location>
</feature>
<evidence type="ECO:0000259" key="5">
    <source>
        <dbReference type="Pfam" id="PF23210"/>
    </source>
</evidence>
<organism evidence="8 9">
    <name type="scientific">Pogona vitticeps</name>
    <name type="common">central bearded dragon</name>
    <dbReference type="NCBI Taxonomy" id="103695"/>
    <lineage>
        <taxon>Eukaryota</taxon>
        <taxon>Metazoa</taxon>
        <taxon>Chordata</taxon>
        <taxon>Craniata</taxon>
        <taxon>Vertebrata</taxon>
        <taxon>Euteleostomi</taxon>
        <taxon>Lepidosauria</taxon>
        <taxon>Squamata</taxon>
        <taxon>Bifurcata</taxon>
        <taxon>Unidentata</taxon>
        <taxon>Episquamata</taxon>
        <taxon>Toxicofera</taxon>
        <taxon>Iguania</taxon>
        <taxon>Acrodonta</taxon>
        <taxon>Agamidae</taxon>
        <taxon>Amphibolurinae</taxon>
        <taxon>Pogona</taxon>
    </lineage>
</organism>
<gene>
    <name evidence="9" type="primary">MROH1</name>
</gene>
<dbReference type="InterPro" id="IPR011989">
    <property type="entry name" value="ARM-like"/>
</dbReference>
<dbReference type="Pfam" id="PF23221">
    <property type="entry name" value="HEAT_MROH2B_1st"/>
    <property type="match status" value="1"/>
</dbReference>
<dbReference type="PROSITE" id="PS50077">
    <property type="entry name" value="HEAT_REPEAT"/>
    <property type="match status" value="1"/>
</dbReference>
<feature type="domain" description="Maestro-like HEAT-repeats" evidence="4">
    <location>
        <begin position="944"/>
        <end position="1173"/>
    </location>
</feature>
<dbReference type="PANTHER" id="PTHR23120:SF44">
    <property type="entry name" value="MAESTRO HEAT-LIKE REPEAT-CONTAINING PROTEIN FAMILY MEMBER 1"/>
    <property type="match status" value="1"/>
</dbReference>
<dbReference type="GeneID" id="110084810"/>
<reference evidence="9" key="1">
    <citation type="submission" date="2025-08" db="UniProtKB">
        <authorList>
            <consortium name="RefSeq"/>
        </authorList>
    </citation>
    <scope>IDENTIFICATION</scope>
</reference>
<evidence type="ECO:0000256" key="2">
    <source>
        <dbReference type="PROSITE-ProRule" id="PRU00103"/>
    </source>
</evidence>
<keyword evidence="8" id="KW-1185">Reference proteome</keyword>
<feature type="region of interest" description="Disordered" evidence="3">
    <location>
        <begin position="1250"/>
        <end position="1286"/>
    </location>
</feature>
<evidence type="ECO:0000259" key="4">
    <source>
        <dbReference type="Pfam" id="PF21047"/>
    </source>
</evidence>
<feature type="compositionally biased region" description="Gly residues" evidence="3">
    <location>
        <begin position="1262"/>
        <end position="1279"/>
    </location>
</feature>
<dbReference type="InterPro" id="IPR055406">
    <property type="entry name" value="HEAT_Maestro"/>
</dbReference>
<name>A0ABM5GD29_9SAUR</name>
<feature type="domain" description="Maestro/Maestro-like HEAT-repeats" evidence="7">
    <location>
        <begin position="1391"/>
        <end position="1663"/>
    </location>
</feature>
<dbReference type="SUPFAM" id="SSF48371">
    <property type="entry name" value="ARM repeat"/>
    <property type="match status" value="2"/>
</dbReference>
<dbReference type="PANTHER" id="PTHR23120">
    <property type="entry name" value="MAESTRO-RELATED HEAT DOMAIN-CONTAINING"/>
    <property type="match status" value="1"/>
</dbReference>
<proteinExistence type="predicted"/>
<dbReference type="RefSeq" id="XP_072855556.1">
    <property type="nucleotide sequence ID" value="XM_072999455.1"/>
</dbReference>
<evidence type="ECO:0000256" key="3">
    <source>
        <dbReference type="SAM" id="MobiDB-lite"/>
    </source>
</evidence>
<dbReference type="Gene3D" id="1.25.10.10">
    <property type="entry name" value="Leucine-rich Repeat Variant"/>
    <property type="match status" value="3"/>
</dbReference>
<protein>
    <submittedName>
        <fullName evidence="9">Maestro heat-like repeat-containing protein family member 1 isoform X1</fullName>
    </submittedName>
</protein>
<dbReference type="Pfam" id="PF23210">
    <property type="entry name" value="HEAT_Maestro_2"/>
    <property type="match status" value="1"/>
</dbReference>
<evidence type="ECO:0000259" key="7">
    <source>
        <dbReference type="Pfam" id="PF23227"/>
    </source>
</evidence>
<dbReference type="InterPro" id="IPR021133">
    <property type="entry name" value="HEAT_type_2"/>
</dbReference>
<dbReference type="InterPro" id="IPR016024">
    <property type="entry name" value="ARM-type_fold"/>
</dbReference>
<evidence type="ECO:0000313" key="8">
    <source>
        <dbReference type="Proteomes" id="UP001652642"/>
    </source>
</evidence>
<dbReference type="InterPro" id="IPR055408">
    <property type="entry name" value="HEAT_MROH2B-like"/>
</dbReference>
<evidence type="ECO:0000259" key="6">
    <source>
        <dbReference type="Pfam" id="PF23221"/>
    </source>
</evidence>
<dbReference type="Proteomes" id="UP001652642">
    <property type="component" value="Chromosome 4"/>
</dbReference>
<evidence type="ECO:0000256" key="1">
    <source>
        <dbReference type="ARBA" id="ARBA00022737"/>
    </source>
</evidence>
<keyword evidence="1" id="KW-0677">Repeat</keyword>
<accession>A0ABM5GD29</accession>
<dbReference type="InterPro" id="IPR056282">
    <property type="entry name" value="MROH2B-like_N_HEAT"/>
</dbReference>
<feature type="repeat" description="HEAT" evidence="2">
    <location>
        <begin position="1637"/>
        <end position="1667"/>
    </location>
</feature>
<feature type="domain" description="MROH2B-like HEAT-repeats" evidence="5">
    <location>
        <begin position="254"/>
        <end position="920"/>
    </location>
</feature>
<dbReference type="Pfam" id="PF23227">
    <property type="entry name" value="HEAT_MROH2B_C"/>
    <property type="match status" value="1"/>
</dbReference>
<dbReference type="Pfam" id="PF21047">
    <property type="entry name" value="HEAT_Maestro"/>
    <property type="match status" value="1"/>
</dbReference>
<dbReference type="InterPro" id="IPR045206">
    <property type="entry name" value="Maestro_heat-like_prot"/>
</dbReference>